<sequence>METMYLCIVVFLLCLAVFDLFVGVSNDAVNFLQSAVGARVANYRTIVIIASIGVGLGAVMSSGMMDVARHGIMTPSQYSFSEVMTIFLAVMVTDVIILDVFNTLGMPTSTTVSLVFELLGGTFIVACIKMAGDEQLGFSDLMNTEQALKVIIAIFVSVAIAFVFGAIVMWISRVVFTFNYKKHSRYSIALFGGIAFTALSYFIFMKGLGKSPYLSDQAKDYIEQNISLLLLATFVASTVMMEVLHLLRVNIFKFVVLMGTFALAMAFAGNDLVNFIGVPLAGLDSYQVFSANADGASDTAFMMTSLMESAKTSPSWLLGAGAIMIIAMATSKKAQNVIKTSVDLSRQDEGDEMFGSSSAARAIVRFAQSIGGNVNTAVPHGISNWIDSRFSEKNTDEVQADVAFDVVRAAVNLVLASMLITIGTNLKLPLSTTYVAFMVAMGSSLADRAWGRESAVFRVTGVLSVIGGWFITAGAAFIACAIVCVLMFYGGIFMKVVFMALVVFLLIRSERKYKQKMAQESNGNVFQLMMRTRDPELVWDMLQRQVSNTQSHVCRFALEQFNAIIDGFQNEQIKELRHTNRELRSESDILKKYRRQEMLGLKRCPPETAIERNTWFHLGANCSQQFIYSLRRMLDPIREHIGNSFNPVPQEFINEFEPIQLKINELMKQSETLISTRRFENYRSVLTDADQVKDELSVLRKRHLDRMQNAHGNSDFQVSVVYLNLLQETQQFLNAMRHQLRAAKKFTE</sequence>
<dbReference type="STRING" id="28128.HMPREF3226_01423"/>
<evidence type="ECO:0000256" key="6">
    <source>
        <dbReference type="RuleBase" id="RU363058"/>
    </source>
</evidence>
<dbReference type="OrthoDB" id="1110016at2"/>
<feature type="transmembrane region" description="Helical" evidence="6">
    <location>
        <begin position="225"/>
        <end position="244"/>
    </location>
</feature>
<dbReference type="Pfam" id="PF01384">
    <property type="entry name" value="PHO4"/>
    <property type="match status" value="1"/>
</dbReference>
<reference evidence="8" key="1">
    <citation type="submission" date="2016-01" db="EMBL/GenBank/DDBJ databases">
        <authorList>
            <person name="Mitreva M."/>
            <person name="Pepin K.H."/>
            <person name="Mihindukulasuriya K.A."/>
            <person name="Fulton R."/>
            <person name="Fronick C."/>
            <person name="O'Laughlin M."/>
            <person name="Miner T."/>
            <person name="Herter B."/>
            <person name="Rosa B.A."/>
            <person name="Cordes M."/>
            <person name="Tomlinson C."/>
            <person name="Wollam A."/>
            <person name="Palsikar V.B."/>
            <person name="Mardis E.R."/>
            <person name="Wilson R.K."/>
        </authorList>
    </citation>
    <scope>NUCLEOTIDE SEQUENCE [LARGE SCALE GENOMIC DNA]</scope>
    <source>
        <strain evidence="8">MJR7716</strain>
    </source>
</reference>
<evidence type="ECO:0000256" key="1">
    <source>
        <dbReference type="ARBA" id="ARBA00004141"/>
    </source>
</evidence>
<feature type="transmembrane region" description="Helical" evidence="6">
    <location>
        <begin position="251"/>
        <end position="269"/>
    </location>
</feature>
<dbReference type="Proteomes" id="UP000070533">
    <property type="component" value="Unassembled WGS sequence"/>
</dbReference>
<feature type="transmembrane region" description="Helical" evidence="6">
    <location>
        <begin position="83"/>
        <end position="101"/>
    </location>
</feature>
<feature type="transmembrane region" description="Helical" evidence="6">
    <location>
        <begin position="485"/>
        <end position="507"/>
    </location>
</feature>
<evidence type="ECO:0000256" key="5">
    <source>
        <dbReference type="ARBA" id="ARBA00023136"/>
    </source>
</evidence>
<comment type="similarity">
    <text evidence="6">Belongs to the inorganic phosphate transporter (PiT) (TC 2.A.20) family.</text>
</comment>
<gene>
    <name evidence="7" type="ORF">HMPREF3226_01423</name>
</gene>
<dbReference type="AlphaFoldDB" id="A0A133Q7V6"/>
<dbReference type="PATRIC" id="fig|28128.5.peg.1452"/>
<comment type="subcellular location">
    <subcellularLocation>
        <location evidence="1 6">Membrane</location>
        <topology evidence="1 6">Multi-pass membrane protein</topology>
    </subcellularLocation>
</comment>
<keyword evidence="6" id="KW-0592">Phosphate transport</keyword>
<feature type="transmembrane region" description="Helical" evidence="6">
    <location>
        <begin position="113"/>
        <end position="131"/>
    </location>
</feature>
<protein>
    <recommendedName>
        <fullName evidence="6">Phosphate transporter</fullName>
    </recommendedName>
</protein>
<dbReference type="eggNOG" id="COG0306">
    <property type="taxonomic scope" value="Bacteria"/>
</dbReference>
<evidence type="ECO:0000313" key="7">
    <source>
        <dbReference type="EMBL" id="KXA38981.1"/>
    </source>
</evidence>
<feature type="transmembrane region" description="Helical" evidence="6">
    <location>
        <begin position="455"/>
        <end position="479"/>
    </location>
</feature>
<dbReference type="GO" id="GO:0035435">
    <property type="term" value="P:phosphate ion transmembrane transport"/>
    <property type="evidence" value="ECO:0007669"/>
    <property type="project" value="TreeGrafter"/>
</dbReference>
<feature type="transmembrane region" description="Helical" evidence="6">
    <location>
        <begin position="6"/>
        <end position="24"/>
    </location>
</feature>
<evidence type="ECO:0000256" key="3">
    <source>
        <dbReference type="ARBA" id="ARBA00022692"/>
    </source>
</evidence>
<feature type="transmembrane region" description="Helical" evidence="6">
    <location>
        <begin position="188"/>
        <end position="205"/>
    </location>
</feature>
<feature type="transmembrane region" description="Helical" evidence="6">
    <location>
        <begin position="313"/>
        <end position="331"/>
    </location>
</feature>
<dbReference type="EMBL" id="LRQG01000100">
    <property type="protein sequence ID" value="KXA38981.1"/>
    <property type="molecule type" value="Genomic_DNA"/>
</dbReference>
<comment type="caution">
    <text evidence="7">The sequence shown here is derived from an EMBL/GenBank/DDBJ whole genome shotgun (WGS) entry which is preliminary data.</text>
</comment>
<accession>A0A133Q7V6</accession>
<dbReference type="InterPro" id="IPR001204">
    <property type="entry name" value="Phos_transporter"/>
</dbReference>
<keyword evidence="8" id="KW-1185">Reference proteome</keyword>
<keyword evidence="3 6" id="KW-0812">Transmembrane</keyword>
<keyword evidence="4 6" id="KW-1133">Transmembrane helix</keyword>
<evidence type="ECO:0000256" key="4">
    <source>
        <dbReference type="ARBA" id="ARBA00022989"/>
    </source>
</evidence>
<dbReference type="PANTHER" id="PTHR11101">
    <property type="entry name" value="PHOSPHATE TRANSPORTER"/>
    <property type="match status" value="1"/>
</dbReference>
<dbReference type="RefSeq" id="WP_060940710.1">
    <property type="nucleotide sequence ID" value="NZ_KQ957248.1"/>
</dbReference>
<name>A0A133Q7V6_9BACT</name>
<feature type="transmembrane region" description="Helical" evidence="6">
    <location>
        <begin position="45"/>
        <end position="63"/>
    </location>
</feature>
<feature type="transmembrane region" description="Helical" evidence="6">
    <location>
        <begin position="151"/>
        <end position="176"/>
    </location>
</feature>
<dbReference type="GO" id="GO:0016020">
    <property type="term" value="C:membrane"/>
    <property type="evidence" value="ECO:0007669"/>
    <property type="project" value="UniProtKB-SubCell"/>
</dbReference>
<organism evidence="7 8">
    <name type="scientific">Prevotella corporis</name>
    <dbReference type="NCBI Taxonomy" id="28128"/>
    <lineage>
        <taxon>Bacteria</taxon>
        <taxon>Pseudomonadati</taxon>
        <taxon>Bacteroidota</taxon>
        <taxon>Bacteroidia</taxon>
        <taxon>Bacteroidales</taxon>
        <taxon>Prevotellaceae</taxon>
        <taxon>Prevotella</taxon>
    </lineage>
</organism>
<evidence type="ECO:0000256" key="2">
    <source>
        <dbReference type="ARBA" id="ARBA00022448"/>
    </source>
</evidence>
<feature type="transmembrane region" description="Helical" evidence="6">
    <location>
        <begin position="428"/>
        <end position="446"/>
    </location>
</feature>
<evidence type="ECO:0000313" key="8">
    <source>
        <dbReference type="Proteomes" id="UP000070533"/>
    </source>
</evidence>
<dbReference type="PANTHER" id="PTHR11101:SF16">
    <property type="entry name" value="PHOSPHATE TRANSPORTER"/>
    <property type="match status" value="1"/>
</dbReference>
<dbReference type="GO" id="GO:0005315">
    <property type="term" value="F:phosphate transmembrane transporter activity"/>
    <property type="evidence" value="ECO:0007669"/>
    <property type="project" value="InterPro"/>
</dbReference>
<keyword evidence="5 6" id="KW-0472">Membrane</keyword>
<proteinExistence type="inferred from homology"/>
<keyword evidence="2 6" id="KW-0813">Transport</keyword>